<name>A0A803SQU9_ANOCA</name>
<dbReference type="GeneTree" id="ENSGT00390000000489"/>
<feature type="chain" id="PRO_5032558258" evidence="5">
    <location>
        <begin position="26"/>
        <end position="154"/>
    </location>
</feature>
<dbReference type="Bgee" id="ENSACAG00000022014">
    <property type="expression patterns" value="Expressed in kidney and 3 other cell types or tissues"/>
</dbReference>
<dbReference type="PANTHER" id="PTHR14156">
    <property type="entry name" value="MOTILIN"/>
    <property type="match status" value="1"/>
</dbReference>
<dbReference type="AlphaFoldDB" id="A0A803SQU9"/>
<dbReference type="PANTHER" id="PTHR14156:SF0">
    <property type="entry name" value="PROMOTILIN"/>
    <property type="match status" value="1"/>
</dbReference>
<evidence type="ECO:0000256" key="2">
    <source>
        <dbReference type="ARBA" id="ARBA00006473"/>
    </source>
</evidence>
<dbReference type="Proteomes" id="UP000001646">
    <property type="component" value="Chromosome 4"/>
</dbReference>
<proteinExistence type="inferred from homology"/>
<evidence type="ECO:0000256" key="1">
    <source>
        <dbReference type="ARBA" id="ARBA00004613"/>
    </source>
</evidence>
<dbReference type="RefSeq" id="XP_062834532.1">
    <property type="nucleotide sequence ID" value="XM_062978462.1"/>
</dbReference>
<comment type="similarity">
    <text evidence="2">Belongs to the motilin family.</text>
</comment>
<evidence type="ECO:0000256" key="5">
    <source>
        <dbReference type="SAM" id="SignalP"/>
    </source>
</evidence>
<comment type="subcellular location">
    <subcellularLocation>
        <location evidence="1">Secreted</location>
    </subcellularLocation>
</comment>
<keyword evidence="8" id="KW-1185">Reference proteome</keyword>
<reference evidence="7" key="2">
    <citation type="submission" date="2025-08" db="UniProtKB">
        <authorList>
            <consortium name="Ensembl"/>
        </authorList>
    </citation>
    <scope>IDENTIFICATION</scope>
</reference>
<sequence length="154" mass="18082">MVPRKVMAALLVLYTVAMLAEQSEGYTAFFTREDFRKMQENEKNKAQRKSLNLQQRSEPNEFPEFLEDEGQIIKLSAPVEIGIYLNSRQLEKYKDVLQELLTEMLPNTQNGTVWISNFVSPFPWKFFLCQYSRNCFHITIIFKSLIFKSHLTTS</sequence>
<dbReference type="GO" id="GO:0005179">
    <property type="term" value="F:hormone activity"/>
    <property type="evidence" value="ECO:0007669"/>
    <property type="project" value="UniProtKB-KW"/>
</dbReference>
<evidence type="ECO:0000256" key="3">
    <source>
        <dbReference type="ARBA" id="ARBA00022525"/>
    </source>
</evidence>
<dbReference type="GeneID" id="100553841"/>
<dbReference type="InterPro" id="IPR006737">
    <property type="entry name" value="Motilin_assoc"/>
</dbReference>
<evidence type="ECO:0000259" key="6">
    <source>
        <dbReference type="Pfam" id="PF04643"/>
    </source>
</evidence>
<feature type="domain" description="Motilin/ghrelin-associated peptide" evidence="6">
    <location>
        <begin position="73"/>
        <end position="111"/>
    </location>
</feature>
<dbReference type="InParanoid" id="A0A803SQU9"/>
<evidence type="ECO:0000313" key="8">
    <source>
        <dbReference type="Proteomes" id="UP000001646"/>
    </source>
</evidence>
<protein>
    <submittedName>
        <fullName evidence="7">Motilin</fullName>
    </submittedName>
</protein>
<feature type="signal peptide" evidence="5">
    <location>
        <begin position="1"/>
        <end position="25"/>
    </location>
</feature>
<dbReference type="GO" id="GO:0005576">
    <property type="term" value="C:extracellular region"/>
    <property type="evidence" value="ECO:0007669"/>
    <property type="project" value="UniProtKB-SubCell"/>
</dbReference>
<reference evidence="7 8" key="1">
    <citation type="submission" date="2009-12" db="EMBL/GenBank/DDBJ databases">
        <title>The Genome Sequence of Anolis carolinensis (Green Anole Lizard).</title>
        <authorList>
            <consortium name="The Genome Sequencing Platform"/>
            <person name="Di Palma F."/>
            <person name="Alfoldi J."/>
            <person name="Heiman D."/>
            <person name="Young S."/>
            <person name="Grabherr M."/>
            <person name="Johnson J."/>
            <person name="Lander E.S."/>
            <person name="Lindblad-Toh K."/>
        </authorList>
    </citation>
    <scope>NUCLEOTIDE SEQUENCE [LARGE SCALE GENOMIC DNA]</scope>
    <source>
        <strain evidence="7 8">JBL SC #1</strain>
    </source>
</reference>
<accession>A0A803SQU9</accession>
<evidence type="ECO:0000256" key="4">
    <source>
        <dbReference type="ARBA" id="ARBA00022702"/>
    </source>
</evidence>
<organism evidence="7 8">
    <name type="scientific">Anolis carolinensis</name>
    <name type="common">Green anole</name>
    <name type="synonym">American chameleon</name>
    <dbReference type="NCBI Taxonomy" id="28377"/>
    <lineage>
        <taxon>Eukaryota</taxon>
        <taxon>Metazoa</taxon>
        <taxon>Chordata</taxon>
        <taxon>Craniata</taxon>
        <taxon>Vertebrata</taxon>
        <taxon>Euteleostomi</taxon>
        <taxon>Lepidosauria</taxon>
        <taxon>Squamata</taxon>
        <taxon>Bifurcata</taxon>
        <taxon>Unidentata</taxon>
        <taxon>Episquamata</taxon>
        <taxon>Toxicofera</taxon>
        <taxon>Iguania</taxon>
        <taxon>Dactyloidae</taxon>
        <taxon>Anolis</taxon>
    </lineage>
</organism>
<keyword evidence="5" id="KW-0732">Signal</keyword>
<keyword evidence="4" id="KW-0372">Hormone</keyword>
<dbReference type="Pfam" id="PF04643">
    <property type="entry name" value="Motilin_assoc"/>
    <property type="match status" value="1"/>
</dbReference>
<dbReference type="InterPro" id="IPR015662">
    <property type="entry name" value="Promotilin"/>
</dbReference>
<dbReference type="Ensembl" id="ENSACAT00000053648.1">
    <property type="protein sequence ID" value="ENSACAP00000025339.1"/>
    <property type="gene ID" value="ENSACAG00000022014.2"/>
</dbReference>
<reference evidence="7" key="3">
    <citation type="submission" date="2025-09" db="UniProtKB">
        <authorList>
            <consortium name="Ensembl"/>
        </authorList>
    </citation>
    <scope>IDENTIFICATION</scope>
</reference>
<gene>
    <name evidence="7" type="primary">MLN</name>
</gene>
<dbReference type="GO" id="GO:0031788">
    <property type="term" value="F:motilin receptor binding"/>
    <property type="evidence" value="ECO:0007669"/>
    <property type="project" value="Ensembl"/>
</dbReference>
<evidence type="ECO:0000313" key="7">
    <source>
        <dbReference type="Ensembl" id="ENSACAP00000025339.1"/>
    </source>
</evidence>
<keyword evidence="3" id="KW-0964">Secreted</keyword>
<dbReference type="RefSeq" id="XP_062834531.1">
    <property type="nucleotide sequence ID" value="XM_062978461.1"/>
</dbReference>